<sequence length="99" mass="11469">MNRGSCDTVVILGLCFRSLTWANYCTFAAHAWGRCAVRSFVCGYFQHPKDEDVFQDPILSCLDIPYIDPFPYWPTRFEMYIDSTRIIQYIHLPIGSAVH</sequence>
<evidence type="ECO:0008006" key="4">
    <source>
        <dbReference type="Google" id="ProtNLM"/>
    </source>
</evidence>
<keyword evidence="3" id="KW-1185">Reference proteome</keyword>
<protein>
    <recommendedName>
        <fullName evidence="4">Secreted protein</fullName>
    </recommendedName>
</protein>
<comment type="caution">
    <text evidence="2">The sequence shown here is derived from an EMBL/GenBank/DDBJ whole genome shotgun (WGS) entry which is preliminary data.</text>
</comment>
<dbReference type="EMBL" id="CM026425">
    <property type="protein sequence ID" value="KAG0575606.1"/>
    <property type="molecule type" value="Genomic_DNA"/>
</dbReference>
<reference evidence="2" key="1">
    <citation type="submission" date="2020-06" db="EMBL/GenBank/DDBJ databases">
        <title>WGS assembly of Ceratodon purpureus strain R40.</title>
        <authorList>
            <person name="Carey S.B."/>
            <person name="Jenkins J."/>
            <person name="Shu S."/>
            <person name="Lovell J.T."/>
            <person name="Sreedasyam A."/>
            <person name="Maumus F."/>
            <person name="Tiley G.P."/>
            <person name="Fernandez-Pozo N."/>
            <person name="Barry K."/>
            <person name="Chen C."/>
            <person name="Wang M."/>
            <person name="Lipzen A."/>
            <person name="Daum C."/>
            <person name="Saski C.A."/>
            <person name="Payton A.C."/>
            <person name="Mcbreen J.C."/>
            <person name="Conrad R.E."/>
            <person name="Kollar L.M."/>
            <person name="Olsson S."/>
            <person name="Huttunen S."/>
            <person name="Landis J.B."/>
            <person name="Wickett N.J."/>
            <person name="Johnson M.G."/>
            <person name="Rensing S.A."/>
            <person name="Grimwood J."/>
            <person name="Schmutz J."/>
            <person name="Mcdaniel S.F."/>
        </authorList>
    </citation>
    <scope>NUCLEOTIDE SEQUENCE</scope>
    <source>
        <strain evidence="2">R40</strain>
    </source>
</reference>
<feature type="chain" id="PRO_5035714530" description="Secreted protein" evidence="1">
    <location>
        <begin position="23"/>
        <end position="99"/>
    </location>
</feature>
<accession>A0A8T0HXK7</accession>
<proteinExistence type="predicted"/>
<dbReference type="AlphaFoldDB" id="A0A8T0HXK7"/>
<gene>
    <name evidence="2" type="ORF">KC19_5G016200</name>
</gene>
<evidence type="ECO:0000256" key="1">
    <source>
        <dbReference type="SAM" id="SignalP"/>
    </source>
</evidence>
<evidence type="ECO:0000313" key="2">
    <source>
        <dbReference type="EMBL" id="KAG0575606.1"/>
    </source>
</evidence>
<evidence type="ECO:0000313" key="3">
    <source>
        <dbReference type="Proteomes" id="UP000822688"/>
    </source>
</evidence>
<name>A0A8T0HXK7_CERPU</name>
<dbReference type="Proteomes" id="UP000822688">
    <property type="component" value="Chromosome 5"/>
</dbReference>
<organism evidence="2 3">
    <name type="scientific">Ceratodon purpureus</name>
    <name type="common">Fire moss</name>
    <name type="synonym">Dicranum purpureum</name>
    <dbReference type="NCBI Taxonomy" id="3225"/>
    <lineage>
        <taxon>Eukaryota</taxon>
        <taxon>Viridiplantae</taxon>
        <taxon>Streptophyta</taxon>
        <taxon>Embryophyta</taxon>
        <taxon>Bryophyta</taxon>
        <taxon>Bryophytina</taxon>
        <taxon>Bryopsida</taxon>
        <taxon>Dicranidae</taxon>
        <taxon>Pseudoditrichales</taxon>
        <taxon>Ditrichaceae</taxon>
        <taxon>Ceratodon</taxon>
    </lineage>
</organism>
<feature type="signal peptide" evidence="1">
    <location>
        <begin position="1"/>
        <end position="22"/>
    </location>
</feature>
<keyword evidence="1" id="KW-0732">Signal</keyword>